<dbReference type="RefSeq" id="WP_079441818.1">
    <property type="nucleotide sequence ID" value="NZ_MZGT01000082.1"/>
</dbReference>
<evidence type="ECO:0000256" key="2">
    <source>
        <dbReference type="ARBA" id="ARBA00022475"/>
    </source>
</evidence>
<proteinExistence type="predicted"/>
<evidence type="ECO:0000256" key="7">
    <source>
        <dbReference type="SAM" id="Phobius"/>
    </source>
</evidence>
<feature type="transmembrane region" description="Helical" evidence="7">
    <location>
        <begin position="129"/>
        <end position="147"/>
    </location>
</feature>
<feature type="domain" description="Phosphatidic acid phosphatase type 2/haloperoxidase" evidence="8">
    <location>
        <begin position="61"/>
        <end position="168"/>
    </location>
</feature>
<keyword evidence="4 9" id="KW-0378">Hydrolase</keyword>
<dbReference type="Pfam" id="PF01569">
    <property type="entry name" value="PAP2"/>
    <property type="match status" value="1"/>
</dbReference>
<keyword evidence="3 7" id="KW-0812">Transmembrane</keyword>
<dbReference type="Proteomes" id="UP000191056">
    <property type="component" value="Unassembled WGS sequence"/>
</dbReference>
<dbReference type="Gene3D" id="1.20.144.10">
    <property type="entry name" value="Phosphatidic acid phosphatase type 2/haloperoxidase"/>
    <property type="match status" value="1"/>
</dbReference>
<dbReference type="GO" id="GO:0050380">
    <property type="term" value="F:undecaprenyl-diphosphatase activity"/>
    <property type="evidence" value="ECO:0007669"/>
    <property type="project" value="UniProtKB-EC"/>
</dbReference>
<evidence type="ECO:0000256" key="6">
    <source>
        <dbReference type="ARBA" id="ARBA00023136"/>
    </source>
</evidence>
<reference evidence="9 10" key="1">
    <citation type="submission" date="2017-03" db="EMBL/GenBank/DDBJ databases">
        <title>Genome sequence of Clostridium chromiireducens DSM 23318.</title>
        <authorList>
            <person name="Poehlein A."/>
            <person name="Daniel R."/>
        </authorList>
    </citation>
    <scope>NUCLEOTIDE SEQUENCE [LARGE SCALE GENOMIC DNA]</scope>
    <source>
        <strain evidence="9 10">DSM 23318</strain>
    </source>
</reference>
<evidence type="ECO:0000259" key="8">
    <source>
        <dbReference type="SMART" id="SM00014"/>
    </source>
</evidence>
<feature type="transmembrane region" description="Helical" evidence="7">
    <location>
        <begin position="57"/>
        <end position="76"/>
    </location>
</feature>
<organism evidence="9 10">
    <name type="scientific">Clostridium chromiireducens</name>
    <dbReference type="NCBI Taxonomy" id="225345"/>
    <lineage>
        <taxon>Bacteria</taxon>
        <taxon>Bacillati</taxon>
        <taxon>Bacillota</taxon>
        <taxon>Clostridia</taxon>
        <taxon>Eubacteriales</taxon>
        <taxon>Clostridiaceae</taxon>
        <taxon>Clostridium</taxon>
    </lineage>
</organism>
<dbReference type="InterPro" id="IPR036938">
    <property type="entry name" value="PAP2/HPO_sf"/>
</dbReference>
<keyword evidence="10" id="KW-1185">Reference proteome</keyword>
<evidence type="ECO:0000256" key="4">
    <source>
        <dbReference type="ARBA" id="ARBA00022801"/>
    </source>
</evidence>
<evidence type="ECO:0000256" key="3">
    <source>
        <dbReference type="ARBA" id="ARBA00022692"/>
    </source>
</evidence>
<dbReference type="PANTHER" id="PTHR14969">
    <property type="entry name" value="SPHINGOSINE-1-PHOSPHATE PHOSPHOHYDROLASE"/>
    <property type="match status" value="1"/>
</dbReference>
<protein>
    <submittedName>
        <fullName evidence="9">Undecaprenyl-diphosphatase BcrC</fullName>
        <ecNumber evidence="9">3.6.1.27</ecNumber>
    </submittedName>
</protein>
<evidence type="ECO:0000256" key="5">
    <source>
        <dbReference type="ARBA" id="ARBA00022989"/>
    </source>
</evidence>
<dbReference type="PANTHER" id="PTHR14969:SF62">
    <property type="entry name" value="DECAPRENYLPHOSPHORYL-5-PHOSPHORIBOSE PHOSPHATASE RV3807C-RELATED"/>
    <property type="match status" value="1"/>
</dbReference>
<accession>A0A1V4ID65</accession>
<keyword evidence="6 7" id="KW-0472">Membrane</keyword>
<dbReference type="EC" id="3.6.1.27" evidence="9"/>
<dbReference type="STRING" id="225345.CLCHR_41810"/>
<sequence length="188" mass="21139">MNIIQSIDNTILQFIQLHMRNTILDIAMPLITSLGNKLTIWSIAGLILIASNKYRKYGYMIIFSLLLCLIVGNFSLKPLVARARPFDARPILDVLLISPPKDFSFPSGHTMSSFASAVIIYYMNRKAGIYALILGTLIGFSRLYLYVHYPSDVFAGAIIGGLIGGSTIFIFNEIKKKNINKYHFKKEK</sequence>
<dbReference type="InterPro" id="IPR000326">
    <property type="entry name" value="PAP2/HPO"/>
</dbReference>
<evidence type="ECO:0000313" key="10">
    <source>
        <dbReference type="Proteomes" id="UP000191056"/>
    </source>
</evidence>
<comment type="subcellular location">
    <subcellularLocation>
        <location evidence="1">Cell membrane</location>
        <topology evidence="1">Multi-pass membrane protein</topology>
    </subcellularLocation>
</comment>
<name>A0A1V4ID65_9CLOT</name>
<evidence type="ECO:0000256" key="1">
    <source>
        <dbReference type="ARBA" id="ARBA00004651"/>
    </source>
</evidence>
<keyword evidence="5 7" id="KW-1133">Transmembrane helix</keyword>
<feature type="transmembrane region" description="Helical" evidence="7">
    <location>
        <begin position="26"/>
        <end position="50"/>
    </location>
</feature>
<dbReference type="CDD" id="cd03392">
    <property type="entry name" value="PAP2_like_2"/>
    <property type="match status" value="1"/>
</dbReference>
<evidence type="ECO:0000313" key="9">
    <source>
        <dbReference type="EMBL" id="OPJ57883.1"/>
    </source>
</evidence>
<feature type="transmembrane region" description="Helical" evidence="7">
    <location>
        <begin position="153"/>
        <end position="171"/>
    </location>
</feature>
<comment type="caution">
    <text evidence="9">The sequence shown here is derived from an EMBL/GenBank/DDBJ whole genome shotgun (WGS) entry which is preliminary data.</text>
</comment>
<keyword evidence="2" id="KW-1003">Cell membrane</keyword>
<dbReference type="AlphaFoldDB" id="A0A1V4ID65"/>
<dbReference type="GO" id="GO:0005886">
    <property type="term" value="C:plasma membrane"/>
    <property type="evidence" value="ECO:0007669"/>
    <property type="project" value="UniProtKB-SubCell"/>
</dbReference>
<dbReference type="SUPFAM" id="SSF48317">
    <property type="entry name" value="Acid phosphatase/Vanadium-dependent haloperoxidase"/>
    <property type="match status" value="1"/>
</dbReference>
<dbReference type="EMBL" id="MZGT01000082">
    <property type="protein sequence ID" value="OPJ57883.1"/>
    <property type="molecule type" value="Genomic_DNA"/>
</dbReference>
<gene>
    <name evidence="9" type="primary">bcrC</name>
    <name evidence="9" type="ORF">CLCHR_41810</name>
</gene>
<dbReference type="SMART" id="SM00014">
    <property type="entry name" value="acidPPc"/>
    <property type="match status" value="1"/>
</dbReference>
<dbReference type="OrthoDB" id="9789113at2"/>